<evidence type="ECO:0000256" key="3">
    <source>
        <dbReference type="ARBA" id="ARBA00022842"/>
    </source>
</evidence>
<dbReference type="Pfam" id="PF13419">
    <property type="entry name" value="HAD_2"/>
    <property type="match status" value="1"/>
</dbReference>
<gene>
    <name evidence="5" type="primary">gph</name>
    <name evidence="5" type="ORF">GCM10008090_04730</name>
</gene>
<keyword evidence="3" id="KW-0460">Magnesium</keyword>
<dbReference type="InterPro" id="IPR050155">
    <property type="entry name" value="HAD-like_hydrolase_sf"/>
</dbReference>
<organism evidence="5 6">
    <name type="scientific">Arenicella chitinivorans</name>
    <dbReference type="NCBI Taxonomy" id="1329800"/>
    <lineage>
        <taxon>Bacteria</taxon>
        <taxon>Pseudomonadati</taxon>
        <taxon>Pseudomonadota</taxon>
        <taxon>Gammaproteobacteria</taxon>
        <taxon>Arenicellales</taxon>
        <taxon>Arenicellaceae</taxon>
        <taxon>Arenicella</taxon>
    </lineage>
</organism>
<keyword evidence="2" id="KW-0378">Hydrolase</keyword>
<dbReference type="RefSeq" id="WP_189398397.1">
    <property type="nucleotide sequence ID" value="NZ_BMXA01000001.1"/>
</dbReference>
<dbReference type="GO" id="GO:0005829">
    <property type="term" value="C:cytosol"/>
    <property type="evidence" value="ECO:0007669"/>
    <property type="project" value="TreeGrafter"/>
</dbReference>
<dbReference type="NCBIfam" id="TIGR01549">
    <property type="entry name" value="HAD-SF-IA-v1"/>
    <property type="match status" value="1"/>
</dbReference>
<evidence type="ECO:0000256" key="2">
    <source>
        <dbReference type="ARBA" id="ARBA00022801"/>
    </source>
</evidence>
<reference evidence="5" key="2">
    <citation type="submission" date="2020-09" db="EMBL/GenBank/DDBJ databases">
        <authorList>
            <person name="Sun Q."/>
            <person name="Kim S."/>
        </authorList>
    </citation>
    <scope>NUCLEOTIDE SEQUENCE</scope>
    <source>
        <strain evidence="5">KCTC 12711</strain>
    </source>
</reference>
<reference evidence="5" key="1">
    <citation type="journal article" date="2014" name="Int. J. Syst. Evol. Microbiol.">
        <title>Complete genome sequence of Corynebacterium casei LMG S-19264T (=DSM 44701T), isolated from a smear-ripened cheese.</title>
        <authorList>
            <consortium name="US DOE Joint Genome Institute (JGI-PGF)"/>
            <person name="Walter F."/>
            <person name="Albersmeier A."/>
            <person name="Kalinowski J."/>
            <person name="Ruckert C."/>
        </authorList>
    </citation>
    <scope>NUCLEOTIDE SEQUENCE</scope>
    <source>
        <strain evidence="5">KCTC 12711</strain>
    </source>
</reference>
<dbReference type="EMBL" id="BMXA01000001">
    <property type="protein sequence ID" value="GGZ99206.1"/>
    <property type="molecule type" value="Genomic_DNA"/>
</dbReference>
<dbReference type="InterPro" id="IPR023214">
    <property type="entry name" value="HAD_sf"/>
</dbReference>
<dbReference type="SFLD" id="SFLDS00003">
    <property type="entry name" value="Haloacid_Dehalogenase"/>
    <property type="match status" value="1"/>
</dbReference>
<dbReference type="AlphaFoldDB" id="A0A918VI23"/>
<keyword evidence="1" id="KW-0479">Metal-binding</keyword>
<accession>A0A918VI23</accession>
<dbReference type="InterPro" id="IPR041492">
    <property type="entry name" value="HAD_2"/>
</dbReference>
<dbReference type="SFLD" id="SFLDG01129">
    <property type="entry name" value="C1.5:_HAD__Beta-PGM__Phosphata"/>
    <property type="match status" value="1"/>
</dbReference>
<dbReference type="InterPro" id="IPR036412">
    <property type="entry name" value="HAD-like_sf"/>
</dbReference>
<dbReference type="InterPro" id="IPR023198">
    <property type="entry name" value="PGP-like_dom2"/>
</dbReference>
<dbReference type="InterPro" id="IPR006439">
    <property type="entry name" value="HAD-SF_hydro_IA"/>
</dbReference>
<name>A0A918VI23_9GAMM</name>
<evidence type="ECO:0000313" key="6">
    <source>
        <dbReference type="Proteomes" id="UP000614811"/>
    </source>
</evidence>
<dbReference type="PANTHER" id="PTHR43434:SF23">
    <property type="entry name" value="PHOSPHOGLYCOLATE PHOSPHATASE"/>
    <property type="match status" value="1"/>
</dbReference>
<proteinExistence type="predicted"/>
<keyword evidence="4" id="KW-0119">Carbohydrate metabolism</keyword>
<protein>
    <submittedName>
        <fullName evidence="5">Phosphoglycolate phosphatase, bacterial</fullName>
    </submittedName>
</protein>
<sequence>MQLRALLLDLDGTLVDTAPDMVGALNRLLDAHQRPACDLSAASKLVSNGARALIEFGFPDIQNEREQQALIEQFLSTYQQHVCVDSALYDGMHDVLSYCESNDIKWGVITNKPLHLAKDVMAGLGLLERCAVLLGGDSLPVKKPDPVPMLHACMLLSVAPSECLYIGDHERDVQAGNAAGMDTGAAAWGYLPHSVNLEDWNPTCIFSTPASLDEYMTGRGNT</sequence>
<evidence type="ECO:0000256" key="4">
    <source>
        <dbReference type="ARBA" id="ARBA00023277"/>
    </source>
</evidence>
<dbReference type="Gene3D" id="1.10.150.240">
    <property type="entry name" value="Putative phosphatase, domain 2"/>
    <property type="match status" value="1"/>
</dbReference>
<dbReference type="Gene3D" id="3.40.50.1000">
    <property type="entry name" value="HAD superfamily/HAD-like"/>
    <property type="match status" value="1"/>
</dbReference>
<evidence type="ECO:0000256" key="1">
    <source>
        <dbReference type="ARBA" id="ARBA00022723"/>
    </source>
</evidence>
<dbReference type="GO" id="GO:0006281">
    <property type="term" value="P:DNA repair"/>
    <property type="evidence" value="ECO:0007669"/>
    <property type="project" value="TreeGrafter"/>
</dbReference>
<dbReference type="Proteomes" id="UP000614811">
    <property type="component" value="Unassembled WGS sequence"/>
</dbReference>
<comment type="caution">
    <text evidence="5">The sequence shown here is derived from an EMBL/GenBank/DDBJ whole genome shotgun (WGS) entry which is preliminary data.</text>
</comment>
<dbReference type="GO" id="GO:0046872">
    <property type="term" value="F:metal ion binding"/>
    <property type="evidence" value="ECO:0007669"/>
    <property type="project" value="UniProtKB-KW"/>
</dbReference>
<dbReference type="SUPFAM" id="SSF56784">
    <property type="entry name" value="HAD-like"/>
    <property type="match status" value="1"/>
</dbReference>
<dbReference type="SFLD" id="SFLDG01135">
    <property type="entry name" value="C1.5.6:_HAD__Beta-PGM__Phospha"/>
    <property type="match status" value="1"/>
</dbReference>
<keyword evidence="6" id="KW-1185">Reference proteome</keyword>
<dbReference type="GO" id="GO:0008967">
    <property type="term" value="F:phosphoglycolate phosphatase activity"/>
    <property type="evidence" value="ECO:0007669"/>
    <property type="project" value="TreeGrafter"/>
</dbReference>
<evidence type="ECO:0000313" key="5">
    <source>
        <dbReference type="EMBL" id="GGZ99206.1"/>
    </source>
</evidence>
<dbReference type="PANTHER" id="PTHR43434">
    <property type="entry name" value="PHOSPHOGLYCOLATE PHOSPHATASE"/>
    <property type="match status" value="1"/>
</dbReference>